<dbReference type="PANTHER" id="PTHR24064">
    <property type="entry name" value="SOLUTE CARRIER FAMILY 22 MEMBER"/>
    <property type="match status" value="1"/>
</dbReference>
<sequence>MTDDGINALEEILEKIGKWGKFQVFYYLCLGFVVIYSVFTMNYIFVARDIKYRCYIPECDPESPKDAKYNPEFLKNFVTFKEGFPDRCSTYNISQTNLSSVPEMCTQNNYSFIGNRESHKCSNYVFERPERTIVHEFEIFCGENLWMLTMVGSANVAGELVSLSYTGFLSDKYGRKTIMALSVLLSSISGITKSFSVNYYMFLTFEFMDTALGGAMYGAAFVLAMELVTAEDRNIGNTAISCVYALGQVILGVIAWMTPDWRTMIRILYFPGLLSILIWIFLPESIRWLLSKNKLQQAGDALRNIAKINDKVLSREDLESLKKMFKVNGISLEETEAQKAENEGSVASFWSVLKNPVLLVRTIHCSMTWICCTFVFYGLTINSVNISENIHLSFIFAAMAETPGYVIYYYANERSGRRKLMFYSLVLGGAFCLAVGFLPDGWLKLITFFCGKCSLTIAYTVLYVFTTELFPTSSRHAMFSICSMFGRMGSMVAPQVPLLARISKRLPLFLFSCMSFTFGFLALFFPETAHIALPHTIEDALNISKRKTRNNKTEETSLENTF</sequence>
<dbReference type="GO" id="GO:0016020">
    <property type="term" value="C:membrane"/>
    <property type="evidence" value="ECO:0007669"/>
    <property type="project" value="UniProtKB-SubCell"/>
</dbReference>
<dbReference type="Pfam" id="PF00083">
    <property type="entry name" value="Sugar_tr"/>
    <property type="match status" value="1"/>
</dbReference>
<reference evidence="7" key="1">
    <citation type="submission" date="2022-01" db="EMBL/GenBank/DDBJ databases">
        <authorList>
            <person name="King R."/>
        </authorList>
    </citation>
    <scope>NUCLEOTIDE SEQUENCE</scope>
</reference>
<gene>
    <name evidence="7" type="ORF">CEUTPL_LOCUS13063</name>
</gene>
<keyword evidence="4 5" id="KW-0472">Membrane</keyword>
<feature type="transmembrane region" description="Helical" evidence="5">
    <location>
        <begin position="235"/>
        <end position="257"/>
    </location>
</feature>
<dbReference type="OrthoDB" id="2261376at2759"/>
<dbReference type="AlphaFoldDB" id="A0A9N9QN55"/>
<feature type="transmembrane region" description="Helical" evidence="5">
    <location>
        <begin position="477"/>
        <end position="500"/>
    </location>
</feature>
<dbReference type="Proteomes" id="UP001152799">
    <property type="component" value="Chromosome 8"/>
</dbReference>
<feature type="transmembrane region" description="Helical" evidence="5">
    <location>
        <begin position="263"/>
        <end position="282"/>
    </location>
</feature>
<evidence type="ECO:0000256" key="5">
    <source>
        <dbReference type="SAM" id="Phobius"/>
    </source>
</evidence>
<dbReference type="PROSITE" id="PS50850">
    <property type="entry name" value="MFS"/>
    <property type="match status" value="1"/>
</dbReference>
<feature type="transmembrane region" description="Helical" evidence="5">
    <location>
        <begin position="358"/>
        <end position="378"/>
    </location>
</feature>
<dbReference type="InterPro" id="IPR005828">
    <property type="entry name" value="MFS_sugar_transport-like"/>
</dbReference>
<evidence type="ECO:0000256" key="3">
    <source>
        <dbReference type="ARBA" id="ARBA00022989"/>
    </source>
</evidence>
<accession>A0A9N9QN55</accession>
<evidence type="ECO:0000256" key="1">
    <source>
        <dbReference type="ARBA" id="ARBA00004141"/>
    </source>
</evidence>
<feature type="transmembrane region" description="Helical" evidence="5">
    <location>
        <begin position="445"/>
        <end position="465"/>
    </location>
</feature>
<feature type="domain" description="Major facilitator superfamily (MFS) profile" evidence="6">
    <location>
        <begin position="95"/>
        <end position="530"/>
    </location>
</feature>
<evidence type="ECO:0000313" key="7">
    <source>
        <dbReference type="EMBL" id="CAG9772657.1"/>
    </source>
</evidence>
<dbReference type="PROSITE" id="PS00216">
    <property type="entry name" value="SUGAR_TRANSPORT_1"/>
    <property type="match status" value="1"/>
</dbReference>
<keyword evidence="3 5" id="KW-1133">Transmembrane helix</keyword>
<protein>
    <recommendedName>
        <fullName evidence="6">Major facilitator superfamily (MFS) profile domain-containing protein</fullName>
    </recommendedName>
</protein>
<evidence type="ECO:0000259" key="6">
    <source>
        <dbReference type="PROSITE" id="PS50850"/>
    </source>
</evidence>
<dbReference type="Gene3D" id="1.20.1250.20">
    <property type="entry name" value="MFS general substrate transporter like domains"/>
    <property type="match status" value="1"/>
</dbReference>
<dbReference type="InterPro" id="IPR020846">
    <property type="entry name" value="MFS_dom"/>
</dbReference>
<keyword evidence="8" id="KW-1185">Reference proteome</keyword>
<dbReference type="SUPFAM" id="SSF103473">
    <property type="entry name" value="MFS general substrate transporter"/>
    <property type="match status" value="1"/>
</dbReference>
<organism evidence="7 8">
    <name type="scientific">Ceutorhynchus assimilis</name>
    <name type="common">cabbage seed weevil</name>
    <dbReference type="NCBI Taxonomy" id="467358"/>
    <lineage>
        <taxon>Eukaryota</taxon>
        <taxon>Metazoa</taxon>
        <taxon>Ecdysozoa</taxon>
        <taxon>Arthropoda</taxon>
        <taxon>Hexapoda</taxon>
        <taxon>Insecta</taxon>
        <taxon>Pterygota</taxon>
        <taxon>Neoptera</taxon>
        <taxon>Endopterygota</taxon>
        <taxon>Coleoptera</taxon>
        <taxon>Polyphaga</taxon>
        <taxon>Cucujiformia</taxon>
        <taxon>Curculionidae</taxon>
        <taxon>Ceutorhynchinae</taxon>
        <taxon>Ceutorhynchus</taxon>
    </lineage>
</organism>
<evidence type="ECO:0000256" key="4">
    <source>
        <dbReference type="ARBA" id="ARBA00023136"/>
    </source>
</evidence>
<name>A0A9N9QN55_9CUCU</name>
<feature type="transmembrane region" description="Helical" evidence="5">
    <location>
        <begin position="24"/>
        <end position="46"/>
    </location>
</feature>
<feature type="transmembrane region" description="Helical" evidence="5">
    <location>
        <begin position="390"/>
        <end position="408"/>
    </location>
</feature>
<dbReference type="InterPro" id="IPR036259">
    <property type="entry name" value="MFS_trans_sf"/>
</dbReference>
<dbReference type="GO" id="GO:0022857">
    <property type="term" value="F:transmembrane transporter activity"/>
    <property type="evidence" value="ECO:0007669"/>
    <property type="project" value="InterPro"/>
</dbReference>
<proteinExistence type="predicted"/>
<evidence type="ECO:0000256" key="2">
    <source>
        <dbReference type="ARBA" id="ARBA00022692"/>
    </source>
</evidence>
<dbReference type="InterPro" id="IPR005829">
    <property type="entry name" value="Sugar_transporter_CS"/>
</dbReference>
<keyword evidence="2 5" id="KW-0812">Transmembrane</keyword>
<evidence type="ECO:0000313" key="8">
    <source>
        <dbReference type="Proteomes" id="UP001152799"/>
    </source>
</evidence>
<feature type="transmembrane region" description="Helical" evidence="5">
    <location>
        <begin position="506"/>
        <end position="525"/>
    </location>
</feature>
<feature type="transmembrane region" description="Helical" evidence="5">
    <location>
        <begin position="207"/>
        <end position="228"/>
    </location>
</feature>
<dbReference type="EMBL" id="OU892284">
    <property type="protein sequence ID" value="CAG9772657.1"/>
    <property type="molecule type" value="Genomic_DNA"/>
</dbReference>
<comment type="subcellular location">
    <subcellularLocation>
        <location evidence="1">Membrane</location>
        <topology evidence="1">Multi-pass membrane protein</topology>
    </subcellularLocation>
</comment>
<feature type="transmembrane region" description="Helical" evidence="5">
    <location>
        <begin position="420"/>
        <end position="439"/>
    </location>
</feature>